<keyword evidence="2" id="KW-0732">Signal</keyword>
<evidence type="ECO:0008006" key="5">
    <source>
        <dbReference type="Google" id="ProtNLM"/>
    </source>
</evidence>
<dbReference type="KEGG" id="hli:HLI_04090"/>
<accession>A0A410M9V8</accession>
<organism evidence="3 4">
    <name type="scientific">Halobacillus litoralis</name>
    <dbReference type="NCBI Taxonomy" id="45668"/>
    <lineage>
        <taxon>Bacteria</taxon>
        <taxon>Bacillati</taxon>
        <taxon>Bacillota</taxon>
        <taxon>Bacilli</taxon>
        <taxon>Bacillales</taxon>
        <taxon>Bacillaceae</taxon>
        <taxon>Halobacillus</taxon>
    </lineage>
</organism>
<feature type="chain" id="PRO_5039003305" description="Lipoprotein" evidence="2">
    <location>
        <begin position="20"/>
        <end position="154"/>
    </location>
</feature>
<dbReference type="EMBL" id="CP026118">
    <property type="protein sequence ID" value="QAS51458.1"/>
    <property type="molecule type" value="Genomic_DNA"/>
</dbReference>
<dbReference type="Proteomes" id="UP000287756">
    <property type="component" value="Chromosome"/>
</dbReference>
<gene>
    <name evidence="3" type="ORF">HLI_04090</name>
</gene>
<evidence type="ECO:0000313" key="3">
    <source>
        <dbReference type="EMBL" id="QAS51458.1"/>
    </source>
</evidence>
<sequence>MKKQFLILFFISLSLFIVGCEGSSGESKDQKTSTQTEEGNSGEENKIILVGTPFSNEERSGVNMNEEISDSKNIVKVEDVIGTAENIDKPEAEVEGTPDVFFKIAKSGETYQDSQEERRFVWYQEDGSAVFSDGSGEYHTINSSQAKELKEALN</sequence>
<name>A0A410M9V8_9BACI</name>
<evidence type="ECO:0000256" key="2">
    <source>
        <dbReference type="SAM" id="SignalP"/>
    </source>
</evidence>
<dbReference type="RefSeq" id="WP_128523241.1">
    <property type="nucleotide sequence ID" value="NZ_CP026118.1"/>
</dbReference>
<protein>
    <recommendedName>
        <fullName evidence="5">Lipoprotein</fullName>
    </recommendedName>
</protein>
<feature type="region of interest" description="Disordered" evidence="1">
    <location>
        <begin position="134"/>
        <end position="154"/>
    </location>
</feature>
<dbReference type="AlphaFoldDB" id="A0A410M9V8"/>
<proteinExistence type="predicted"/>
<reference evidence="3 4" key="1">
    <citation type="submission" date="2018-01" db="EMBL/GenBank/DDBJ databases">
        <title>The whole genome sequencing and assembly of Halobacillus litoralis ERB031 strain.</title>
        <authorList>
            <person name="Lee S.-J."/>
            <person name="Park M.-K."/>
            <person name="Kim J.-Y."/>
            <person name="Lee Y.-J."/>
            <person name="Yi H."/>
            <person name="Bahn Y.-S."/>
            <person name="Kim J.F."/>
            <person name="Lee D.-W."/>
        </authorList>
    </citation>
    <scope>NUCLEOTIDE SEQUENCE [LARGE SCALE GENOMIC DNA]</scope>
    <source>
        <strain evidence="3 4">ERB 031</strain>
    </source>
</reference>
<dbReference type="OrthoDB" id="2970550at2"/>
<evidence type="ECO:0000313" key="4">
    <source>
        <dbReference type="Proteomes" id="UP000287756"/>
    </source>
</evidence>
<dbReference type="PROSITE" id="PS51257">
    <property type="entry name" value="PROKAR_LIPOPROTEIN"/>
    <property type="match status" value="1"/>
</dbReference>
<evidence type="ECO:0000256" key="1">
    <source>
        <dbReference type="SAM" id="MobiDB-lite"/>
    </source>
</evidence>
<feature type="region of interest" description="Disordered" evidence="1">
    <location>
        <begin position="22"/>
        <end position="46"/>
    </location>
</feature>
<feature type="signal peptide" evidence="2">
    <location>
        <begin position="1"/>
        <end position="19"/>
    </location>
</feature>